<dbReference type="InterPro" id="IPR039353">
    <property type="entry name" value="TF_Adf1"/>
</dbReference>
<feature type="region of interest" description="Disordered" evidence="1">
    <location>
        <begin position="69"/>
        <end position="89"/>
    </location>
</feature>
<accession>A0AAN7P0E4</accession>
<evidence type="ECO:0000313" key="3">
    <source>
        <dbReference type="EMBL" id="KAK4874347.1"/>
    </source>
</evidence>
<feature type="domain" description="MADF" evidence="2">
    <location>
        <begin position="16"/>
        <end position="106"/>
    </location>
</feature>
<sequence length="234" mass="26700">MSEQAKILFSVAEDEKLVDKVSQFPCLYDLASPVYKNQTVKDNTCKEIAEYLERSVEDCKKRLRNIKDTYQKRQRKEKGTTGRSGSTKSKPWALADMLAFLGAAEHKRETKTNITIQDNDIMPSLDKTSVDKNVSTKTVNDTQASQTIENSVEPIQNCSSWRSPIKRQRHNDNIIQMMEMRSKERQEIVRSLQAKEDDIDLFFKSIALSVKKLRPDLINDAKLMSDGVPIGSPQ</sequence>
<dbReference type="PROSITE" id="PS51029">
    <property type="entry name" value="MADF"/>
    <property type="match status" value="1"/>
</dbReference>
<dbReference type="Pfam" id="PF10545">
    <property type="entry name" value="MADF_DNA_bdg"/>
    <property type="match status" value="1"/>
</dbReference>
<proteinExistence type="predicted"/>
<organism evidence="3 4">
    <name type="scientific">Aquatica leii</name>
    <dbReference type="NCBI Taxonomy" id="1421715"/>
    <lineage>
        <taxon>Eukaryota</taxon>
        <taxon>Metazoa</taxon>
        <taxon>Ecdysozoa</taxon>
        <taxon>Arthropoda</taxon>
        <taxon>Hexapoda</taxon>
        <taxon>Insecta</taxon>
        <taxon>Pterygota</taxon>
        <taxon>Neoptera</taxon>
        <taxon>Endopterygota</taxon>
        <taxon>Coleoptera</taxon>
        <taxon>Polyphaga</taxon>
        <taxon>Elateriformia</taxon>
        <taxon>Elateroidea</taxon>
        <taxon>Lampyridae</taxon>
        <taxon>Luciolinae</taxon>
        <taxon>Aquatica</taxon>
    </lineage>
</organism>
<dbReference type="SMART" id="SM00595">
    <property type="entry name" value="MADF"/>
    <property type="match status" value="1"/>
</dbReference>
<evidence type="ECO:0000313" key="4">
    <source>
        <dbReference type="Proteomes" id="UP001353858"/>
    </source>
</evidence>
<comment type="caution">
    <text evidence="3">The sequence shown here is derived from an EMBL/GenBank/DDBJ whole genome shotgun (WGS) entry which is preliminary data.</text>
</comment>
<name>A0AAN7P0E4_9COLE</name>
<dbReference type="Proteomes" id="UP001353858">
    <property type="component" value="Unassembled WGS sequence"/>
</dbReference>
<dbReference type="InterPro" id="IPR006578">
    <property type="entry name" value="MADF-dom"/>
</dbReference>
<dbReference type="PANTHER" id="PTHR12243">
    <property type="entry name" value="MADF DOMAIN TRANSCRIPTION FACTOR"/>
    <property type="match status" value="1"/>
</dbReference>
<evidence type="ECO:0000259" key="2">
    <source>
        <dbReference type="PROSITE" id="PS51029"/>
    </source>
</evidence>
<dbReference type="AlphaFoldDB" id="A0AAN7P0E4"/>
<gene>
    <name evidence="3" type="ORF">RN001_013707</name>
</gene>
<keyword evidence="4" id="KW-1185">Reference proteome</keyword>
<evidence type="ECO:0000256" key="1">
    <source>
        <dbReference type="SAM" id="MobiDB-lite"/>
    </source>
</evidence>
<protein>
    <recommendedName>
        <fullName evidence="2">MADF domain-containing protein</fullName>
    </recommendedName>
</protein>
<reference evidence="4" key="1">
    <citation type="submission" date="2023-01" db="EMBL/GenBank/DDBJ databases">
        <title>Key to firefly adult light organ development and bioluminescence: homeobox transcription factors regulate luciferase expression and transportation to peroxisome.</title>
        <authorList>
            <person name="Fu X."/>
        </authorList>
    </citation>
    <scope>NUCLEOTIDE SEQUENCE [LARGE SCALE GENOMIC DNA]</scope>
</reference>
<dbReference type="PANTHER" id="PTHR12243:SF67">
    <property type="entry name" value="COREPRESSOR OF PANGOLIN, ISOFORM A-RELATED"/>
    <property type="match status" value="1"/>
</dbReference>
<dbReference type="EMBL" id="JARPUR010000006">
    <property type="protein sequence ID" value="KAK4874347.1"/>
    <property type="molecule type" value="Genomic_DNA"/>
</dbReference>